<gene>
    <name evidence="16" type="ORF">EIN_172740</name>
</gene>
<evidence type="ECO:0000256" key="11">
    <source>
        <dbReference type="ARBA" id="ARBA00023098"/>
    </source>
</evidence>
<dbReference type="OrthoDB" id="438440at2759"/>
<keyword evidence="12" id="KW-0472">Membrane</keyword>
<dbReference type="GO" id="GO:0016298">
    <property type="term" value="F:lipase activity"/>
    <property type="evidence" value="ECO:0007669"/>
    <property type="project" value="TreeGrafter"/>
</dbReference>
<keyword evidence="6" id="KW-0479">Metal-binding</keyword>
<keyword evidence="7" id="KW-0378">Hydrolase</keyword>
<dbReference type="SUPFAM" id="SSF53474">
    <property type="entry name" value="alpha/beta-Hydrolases"/>
    <property type="match status" value="1"/>
</dbReference>
<dbReference type="Proteomes" id="UP000014680">
    <property type="component" value="Unassembled WGS sequence"/>
</dbReference>
<keyword evidence="4" id="KW-0597">Phosphoprotein</keyword>
<evidence type="ECO:0000256" key="4">
    <source>
        <dbReference type="ARBA" id="ARBA00022553"/>
    </source>
</evidence>
<evidence type="ECO:0000256" key="6">
    <source>
        <dbReference type="ARBA" id="ARBA00022723"/>
    </source>
</evidence>
<dbReference type="InterPro" id="IPR052214">
    <property type="entry name" value="DAG_Lipase-Related"/>
</dbReference>
<evidence type="ECO:0000256" key="13">
    <source>
        <dbReference type="ARBA" id="ARBA00024531"/>
    </source>
</evidence>
<comment type="cofactor">
    <cofactor evidence="1">
        <name>Ca(2+)</name>
        <dbReference type="ChEBI" id="CHEBI:29108"/>
    </cofactor>
</comment>
<evidence type="ECO:0000256" key="3">
    <source>
        <dbReference type="ARBA" id="ARBA00022475"/>
    </source>
</evidence>
<keyword evidence="9" id="KW-0442">Lipid degradation</keyword>
<dbReference type="Gene3D" id="3.40.50.1820">
    <property type="entry name" value="alpha/beta hydrolase"/>
    <property type="match status" value="1"/>
</dbReference>
<evidence type="ECO:0000256" key="1">
    <source>
        <dbReference type="ARBA" id="ARBA00001913"/>
    </source>
</evidence>
<dbReference type="CDD" id="cd00519">
    <property type="entry name" value="Lipase_3"/>
    <property type="match status" value="1"/>
</dbReference>
<dbReference type="RefSeq" id="XP_004183975.1">
    <property type="nucleotide sequence ID" value="XM_004183927.1"/>
</dbReference>
<dbReference type="PANTHER" id="PTHR45792">
    <property type="entry name" value="DIACYLGLYCEROL LIPASE HOMOLOG-RELATED"/>
    <property type="match status" value="1"/>
</dbReference>
<dbReference type="Pfam" id="PF01764">
    <property type="entry name" value="Lipase_3"/>
    <property type="match status" value="1"/>
</dbReference>
<evidence type="ECO:0000256" key="2">
    <source>
        <dbReference type="ARBA" id="ARBA00004651"/>
    </source>
</evidence>
<evidence type="ECO:0000256" key="8">
    <source>
        <dbReference type="ARBA" id="ARBA00022837"/>
    </source>
</evidence>
<keyword evidence="17" id="KW-1185">Reference proteome</keyword>
<dbReference type="InterPro" id="IPR002921">
    <property type="entry name" value="Fungal_lipase-type"/>
</dbReference>
<dbReference type="OMA" id="TEAMCEL"/>
<name>A0A0A1TVU6_ENTIV</name>
<dbReference type="GO" id="GO:0046340">
    <property type="term" value="P:diacylglycerol catabolic process"/>
    <property type="evidence" value="ECO:0007669"/>
    <property type="project" value="TreeGrafter"/>
</dbReference>
<dbReference type="GO" id="GO:0046872">
    <property type="term" value="F:metal ion binding"/>
    <property type="evidence" value="ECO:0007669"/>
    <property type="project" value="UniProtKB-KW"/>
</dbReference>
<comment type="subcellular location">
    <subcellularLocation>
        <location evidence="2">Cell membrane</location>
        <topology evidence="2">Multi-pass membrane protein</topology>
    </subcellularLocation>
</comment>
<organism evidence="16 17">
    <name type="scientific">Entamoeba invadens IP1</name>
    <dbReference type="NCBI Taxonomy" id="370355"/>
    <lineage>
        <taxon>Eukaryota</taxon>
        <taxon>Amoebozoa</taxon>
        <taxon>Evosea</taxon>
        <taxon>Archamoebae</taxon>
        <taxon>Mastigamoebida</taxon>
        <taxon>Entamoebidae</taxon>
        <taxon>Entamoeba</taxon>
    </lineage>
</organism>
<protein>
    <recommendedName>
        <fullName evidence="14">sn-1-specific diacylglycerol lipase</fullName>
        <ecNumber evidence="14">3.1.1.116</ecNumber>
    </recommendedName>
</protein>
<evidence type="ECO:0000313" key="17">
    <source>
        <dbReference type="Proteomes" id="UP000014680"/>
    </source>
</evidence>
<evidence type="ECO:0000256" key="9">
    <source>
        <dbReference type="ARBA" id="ARBA00022963"/>
    </source>
</evidence>
<evidence type="ECO:0000256" key="14">
    <source>
        <dbReference type="ARBA" id="ARBA00026104"/>
    </source>
</evidence>
<keyword evidence="10" id="KW-1133">Transmembrane helix</keyword>
<evidence type="ECO:0000256" key="10">
    <source>
        <dbReference type="ARBA" id="ARBA00022989"/>
    </source>
</evidence>
<accession>A0A0A1TVU6</accession>
<keyword evidence="11" id="KW-0443">Lipid metabolism</keyword>
<dbReference type="EC" id="3.1.1.116" evidence="14"/>
<dbReference type="GeneID" id="14883546"/>
<evidence type="ECO:0000259" key="15">
    <source>
        <dbReference type="Pfam" id="PF01764"/>
    </source>
</evidence>
<dbReference type="GO" id="GO:0005886">
    <property type="term" value="C:plasma membrane"/>
    <property type="evidence" value="ECO:0007669"/>
    <property type="project" value="UniProtKB-SubCell"/>
</dbReference>
<evidence type="ECO:0000313" key="16">
    <source>
        <dbReference type="EMBL" id="ELP84629.1"/>
    </source>
</evidence>
<keyword evidence="8" id="KW-0106">Calcium</keyword>
<dbReference type="GO" id="GO:0019369">
    <property type="term" value="P:arachidonate metabolic process"/>
    <property type="evidence" value="ECO:0007669"/>
    <property type="project" value="TreeGrafter"/>
</dbReference>
<dbReference type="EMBL" id="KB207112">
    <property type="protein sequence ID" value="ELP84629.1"/>
    <property type="molecule type" value="Genomic_DNA"/>
</dbReference>
<proteinExistence type="predicted"/>
<keyword evidence="5" id="KW-0812">Transmembrane</keyword>
<reference evidence="16 17" key="1">
    <citation type="submission" date="2012-10" db="EMBL/GenBank/DDBJ databases">
        <authorList>
            <person name="Zafar N."/>
            <person name="Inman J."/>
            <person name="Hall N."/>
            <person name="Lorenzi H."/>
            <person name="Caler E."/>
        </authorList>
    </citation>
    <scope>NUCLEOTIDE SEQUENCE [LARGE SCALE GENOMIC DNA]</scope>
    <source>
        <strain evidence="16 17">IP1</strain>
    </source>
</reference>
<evidence type="ECO:0000256" key="7">
    <source>
        <dbReference type="ARBA" id="ARBA00022801"/>
    </source>
</evidence>
<dbReference type="PANTHER" id="PTHR45792:SF8">
    <property type="entry name" value="DIACYLGLYCEROL LIPASE-ALPHA"/>
    <property type="match status" value="1"/>
</dbReference>
<feature type="domain" description="Fungal lipase-type" evidence="15">
    <location>
        <begin position="161"/>
        <end position="292"/>
    </location>
</feature>
<comment type="catalytic activity">
    <reaction evidence="13">
        <text>a 1,2-diacyl-sn-glycerol + H2O = a 2-acylglycerol + a fatty acid + H(+)</text>
        <dbReference type="Rhea" id="RHEA:33275"/>
        <dbReference type="ChEBI" id="CHEBI:15377"/>
        <dbReference type="ChEBI" id="CHEBI:15378"/>
        <dbReference type="ChEBI" id="CHEBI:17389"/>
        <dbReference type="ChEBI" id="CHEBI:17815"/>
        <dbReference type="ChEBI" id="CHEBI:28868"/>
        <dbReference type="EC" id="3.1.1.116"/>
    </reaction>
    <physiologicalReaction direction="left-to-right" evidence="13">
        <dbReference type="Rhea" id="RHEA:33276"/>
    </physiologicalReaction>
</comment>
<keyword evidence="3" id="KW-1003">Cell membrane</keyword>
<evidence type="ECO:0000256" key="12">
    <source>
        <dbReference type="ARBA" id="ARBA00023136"/>
    </source>
</evidence>
<sequence length="430" mass="48524">MSTQERRTLFHWFTGPLNDSIRSSLSTYTSAYTEVISLFHSVFEFDGIDSISGIVLLESLPPVDIPSQPLHKSIDFYKTLVKMTKHSIAAYGYDHDKAYTFIDSKDFDETLKNSSRTSIQIAYICSRAEIFPNMVLHYNFTPTLFCCAYFIALDPSINALVLSIRGTFSLNDIVSDMILYNSEFSYHGEDGVVHSGIYKTALETFKDAKDHIENALKNYPNLKFLITGHSLGGSVAQIITLLIKQWRPEWDIHCYAIAPAPIFGENLATNEEVRSLIDSVIFDSDMVPSLSMASCKHLVARMNKVLTQMDFDYLLFISKMAKGMSTSQAAKEMVEAKGIVLDDTIDTFFSPGPLWPVGEVCYMKREGDGKFSMNTAENKSFTTIRVSNTFLADHFPLNYVIVTTKLLQQLTGEKIVTKRKERFVQALEMC</sequence>
<dbReference type="InterPro" id="IPR029058">
    <property type="entry name" value="AB_hydrolase_fold"/>
</dbReference>
<dbReference type="AlphaFoldDB" id="A0A0A1TVU6"/>
<dbReference type="VEuPathDB" id="AmoebaDB:EIN_172740"/>
<evidence type="ECO:0000256" key="5">
    <source>
        <dbReference type="ARBA" id="ARBA00022692"/>
    </source>
</evidence>
<dbReference type="KEGG" id="eiv:EIN_172740"/>